<name>A0ABQ8KYU5_9APHY</name>
<accession>A0ABQ8KYU5</accession>
<feature type="non-terminal residue" evidence="1">
    <location>
        <position position="361"/>
    </location>
</feature>
<evidence type="ECO:0008006" key="3">
    <source>
        <dbReference type="Google" id="ProtNLM"/>
    </source>
</evidence>
<evidence type="ECO:0000313" key="2">
    <source>
        <dbReference type="Proteomes" id="UP000814176"/>
    </source>
</evidence>
<dbReference type="Proteomes" id="UP000814176">
    <property type="component" value="Unassembled WGS sequence"/>
</dbReference>
<dbReference type="EMBL" id="JADCUA010000001">
    <property type="protein sequence ID" value="KAH9844224.1"/>
    <property type="molecule type" value="Genomic_DNA"/>
</dbReference>
<sequence>LQAVRTTPTDVPLRIVGETDYLTTELIEKLGKTEDIGWLNKVNKGPLMALVNTLRQRGAPTTIRKANTREDVKAITVARKEARLARQNQNTQTQTDTSLNPAFQVTGVRLSVLTQKLAYQHIRERKKTETRQSTQRNITKITEHAQGQLGMNLEAEDVWRGIRHRDIRRNIADFLWKCTHNAHKCGAFWETIPGYEERGTCQICGVTDSMDHILTKCKAPGQKLIWAMTGNLWEKKKLKWSKPVIEDILTVGSRTWTHESGSMKRRPRAERLWRILVTEAAFLIWKLRCERVIAHSDDIDWCPTKAAIRSRWIRVVNERLHLDMAMTHRRFGRKALKRNEVLGTWQNTLRDELALPEDWTM</sequence>
<protein>
    <recommendedName>
        <fullName evidence="3">Reverse transcriptase zinc-binding domain-containing protein</fullName>
    </recommendedName>
</protein>
<dbReference type="GeneID" id="72000459"/>
<proteinExistence type="predicted"/>
<dbReference type="RefSeq" id="XP_047785034.1">
    <property type="nucleotide sequence ID" value="XM_047919727.1"/>
</dbReference>
<organism evidence="1 2">
    <name type="scientific">Rhodofomes roseus</name>
    <dbReference type="NCBI Taxonomy" id="34475"/>
    <lineage>
        <taxon>Eukaryota</taxon>
        <taxon>Fungi</taxon>
        <taxon>Dikarya</taxon>
        <taxon>Basidiomycota</taxon>
        <taxon>Agaricomycotina</taxon>
        <taxon>Agaricomycetes</taxon>
        <taxon>Polyporales</taxon>
        <taxon>Rhodofomes</taxon>
    </lineage>
</organism>
<evidence type="ECO:0000313" key="1">
    <source>
        <dbReference type="EMBL" id="KAH9844224.1"/>
    </source>
</evidence>
<keyword evidence="2" id="KW-1185">Reference proteome</keyword>
<reference evidence="1 2" key="1">
    <citation type="journal article" date="2021" name="Environ. Microbiol.">
        <title>Gene family expansions and transcriptome signatures uncover fungal adaptations to wood decay.</title>
        <authorList>
            <person name="Hage H."/>
            <person name="Miyauchi S."/>
            <person name="Viragh M."/>
            <person name="Drula E."/>
            <person name="Min B."/>
            <person name="Chaduli D."/>
            <person name="Navarro D."/>
            <person name="Favel A."/>
            <person name="Norest M."/>
            <person name="Lesage-Meessen L."/>
            <person name="Balint B."/>
            <person name="Merenyi Z."/>
            <person name="de Eugenio L."/>
            <person name="Morin E."/>
            <person name="Martinez A.T."/>
            <person name="Baldrian P."/>
            <person name="Stursova M."/>
            <person name="Martinez M.J."/>
            <person name="Novotny C."/>
            <person name="Magnuson J.K."/>
            <person name="Spatafora J.W."/>
            <person name="Maurice S."/>
            <person name="Pangilinan J."/>
            <person name="Andreopoulos W."/>
            <person name="LaButti K."/>
            <person name="Hundley H."/>
            <person name="Na H."/>
            <person name="Kuo A."/>
            <person name="Barry K."/>
            <person name="Lipzen A."/>
            <person name="Henrissat B."/>
            <person name="Riley R."/>
            <person name="Ahrendt S."/>
            <person name="Nagy L.G."/>
            <person name="Grigoriev I.V."/>
            <person name="Martin F."/>
            <person name="Rosso M.N."/>
        </authorList>
    </citation>
    <scope>NUCLEOTIDE SEQUENCE [LARGE SCALE GENOMIC DNA]</scope>
    <source>
        <strain evidence="1 2">CIRM-BRFM 1785</strain>
    </source>
</reference>
<comment type="caution">
    <text evidence="1">The sequence shown here is derived from an EMBL/GenBank/DDBJ whole genome shotgun (WGS) entry which is preliminary data.</text>
</comment>
<feature type="non-terminal residue" evidence="1">
    <location>
        <position position="1"/>
    </location>
</feature>
<gene>
    <name evidence="1" type="ORF">C8Q71DRAFT_678032</name>
</gene>